<sequence length="177" mass="20393">MIIALYVILGIIALIIILALIAPKAYDVNRSILINAPKDEVFKYLTFIKNQNDWSPWKKKDPNMKQEFIGTDGEVGFISKWEGNKDVGTGEQELISIQKENDKIEVQLRFFKPWKSQSVGYYTVEELNPNETKVVWGFQGKNPIPFNVFMLFFNFEKAVGKDFDEGLISLKHILESK</sequence>
<dbReference type="EMBL" id="BAAAGF010000004">
    <property type="protein sequence ID" value="GAA0748490.1"/>
    <property type="molecule type" value="Genomic_DNA"/>
</dbReference>
<dbReference type="Gene3D" id="3.30.530.20">
    <property type="match status" value="1"/>
</dbReference>
<protein>
    <recommendedName>
        <fullName evidence="4">Polyketide cyclase/dehydrase/lipid transport protein</fullName>
    </recommendedName>
</protein>
<keyword evidence="3" id="KW-1185">Reference proteome</keyword>
<keyword evidence="1" id="KW-0472">Membrane</keyword>
<dbReference type="Pfam" id="PF10604">
    <property type="entry name" value="Polyketide_cyc2"/>
    <property type="match status" value="1"/>
</dbReference>
<evidence type="ECO:0000256" key="1">
    <source>
        <dbReference type="SAM" id="Phobius"/>
    </source>
</evidence>
<evidence type="ECO:0008006" key="4">
    <source>
        <dbReference type="Google" id="ProtNLM"/>
    </source>
</evidence>
<evidence type="ECO:0000313" key="2">
    <source>
        <dbReference type="EMBL" id="GAA0748490.1"/>
    </source>
</evidence>
<dbReference type="InterPro" id="IPR023393">
    <property type="entry name" value="START-like_dom_sf"/>
</dbReference>
<reference evidence="3" key="1">
    <citation type="journal article" date="2019" name="Int. J. Syst. Evol. Microbiol.">
        <title>The Global Catalogue of Microorganisms (GCM) 10K type strain sequencing project: providing services to taxonomists for standard genome sequencing and annotation.</title>
        <authorList>
            <consortium name="The Broad Institute Genomics Platform"/>
            <consortium name="The Broad Institute Genome Sequencing Center for Infectious Disease"/>
            <person name="Wu L."/>
            <person name="Ma J."/>
        </authorList>
    </citation>
    <scope>NUCLEOTIDE SEQUENCE [LARGE SCALE GENOMIC DNA]</scope>
    <source>
        <strain evidence="3">JCM 15976</strain>
    </source>
</reference>
<accession>A0ABP3VA18</accession>
<dbReference type="Proteomes" id="UP001500736">
    <property type="component" value="Unassembled WGS sequence"/>
</dbReference>
<dbReference type="InterPro" id="IPR019587">
    <property type="entry name" value="Polyketide_cyclase/dehydratase"/>
</dbReference>
<organism evidence="2 3">
    <name type="scientific">Gaetbulibacter jejuensis</name>
    <dbReference type="NCBI Taxonomy" id="584607"/>
    <lineage>
        <taxon>Bacteria</taxon>
        <taxon>Pseudomonadati</taxon>
        <taxon>Bacteroidota</taxon>
        <taxon>Flavobacteriia</taxon>
        <taxon>Flavobacteriales</taxon>
        <taxon>Flavobacteriaceae</taxon>
        <taxon>Gaetbulibacter</taxon>
    </lineage>
</organism>
<dbReference type="SUPFAM" id="SSF55961">
    <property type="entry name" value="Bet v1-like"/>
    <property type="match status" value="1"/>
</dbReference>
<dbReference type="RefSeq" id="WP_343799105.1">
    <property type="nucleotide sequence ID" value="NZ_BAAAGF010000004.1"/>
</dbReference>
<feature type="transmembrane region" description="Helical" evidence="1">
    <location>
        <begin position="6"/>
        <end position="26"/>
    </location>
</feature>
<keyword evidence="1" id="KW-0812">Transmembrane</keyword>
<proteinExistence type="predicted"/>
<evidence type="ECO:0000313" key="3">
    <source>
        <dbReference type="Proteomes" id="UP001500736"/>
    </source>
</evidence>
<keyword evidence="1" id="KW-1133">Transmembrane helix</keyword>
<gene>
    <name evidence="2" type="ORF">GCM10009431_27090</name>
</gene>
<name>A0ABP3VA18_9FLAO</name>
<comment type="caution">
    <text evidence="2">The sequence shown here is derived from an EMBL/GenBank/DDBJ whole genome shotgun (WGS) entry which is preliminary data.</text>
</comment>
<dbReference type="CDD" id="cd07818">
    <property type="entry name" value="SRPBCC_1"/>
    <property type="match status" value="1"/>
</dbReference>